<sequence length="314" mass="35490">MAAAAAAGQAISTLENQLRSIHRCAICFLELSDPIIVKAAMESEVRFEEAEWELDHIEIYKEEMEAEIDDDEEPLLYNSKNEMPSNAKPKSKNKPKKAKFKSLKKGSLTTELEHVKEEPSMETMFVDDDVVPREEVAYSDMMSQYPVCRKNTPEACASDLDSSLSGKQQDDSVELKPCENMVADHEQKSAVRSKMGGRISITAMPIKWVLMIKPEKLKKGNIWSRDSIPSPDSWLSQEDAILCAVVHEYGPHWSLVSETLYGMTAGGFYKGRYRHPVHCCKRFRELIQSYVLSSAENPTSEKTSMQALERPFSN</sequence>
<dbReference type="Proteomes" id="UP000467840">
    <property type="component" value="Chromosome 3"/>
</dbReference>
<dbReference type="PANTHER" id="PTHR45685">
    <property type="entry name" value="HELICASE SRCAP-RELATED"/>
    <property type="match status" value="1"/>
</dbReference>
<feature type="compositionally biased region" description="Basic residues" evidence="5">
    <location>
        <begin position="89"/>
        <end position="103"/>
    </location>
</feature>
<dbReference type="InterPro" id="IPR050520">
    <property type="entry name" value="INO80/SWR1_helicase"/>
</dbReference>
<keyword evidence="3" id="KW-0378">Hydrolase</keyword>
<feature type="domain" description="Myb-like" evidence="6">
    <location>
        <begin position="233"/>
        <end position="287"/>
    </location>
</feature>
<dbReference type="GO" id="GO:0003677">
    <property type="term" value="F:DNA binding"/>
    <property type="evidence" value="ECO:0007669"/>
    <property type="project" value="UniProtKB-KW"/>
</dbReference>
<keyword evidence="8" id="KW-1185">Reference proteome</keyword>
<dbReference type="GO" id="GO:0006338">
    <property type="term" value="P:chromatin remodeling"/>
    <property type="evidence" value="ECO:0007669"/>
    <property type="project" value="TreeGrafter"/>
</dbReference>
<evidence type="ECO:0000256" key="2">
    <source>
        <dbReference type="ARBA" id="ARBA00022741"/>
    </source>
</evidence>
<dbReference type="GO" id="GO:0005524">
    <property type="term" value="F:ATP binding"/>
    <property type="evidence" value="ECO:0007669"/>
    <property type="project" value="UniProtKB-KW"/>
</dbReference>
<dbReference type="GO" id="GO:0000812">
    <property type="term" value="C:Swr1 complex"/>
    <property type="evidence" value="ECO:0007669"/>
    <property type="project" value="TreeGrafter"/>
</dbReference>
<comment type="subcellular location">
    <subcellularLocation>
        <location evidence="1">Nucleus</location>
    </subcellularLocation>
</comment>
<accession>A0A6A6KBS7</accession>
<name>A0A6A6KBS7_HEVBR</name>
<feature type="region of interest" description="Disordered" evidence="5">
    <location>
        <begin position="76"/>
        <end position="103"/>
    </location>
</feature>
<organism evidence="7 8">
    <name type="scientific">Hevea brasiliensis</name>
    <name type="common">Para rubber tree</name>
    <name type="synonym">Siphonia brasiliensis</name>
    <dbReference type="NCBI Taxonomy" id="3981"/>
    <lineage>
        <taxon>Eukaryota</taxon>
        <taxon>Viridiplantae</taxon>
        <taxon>Streptophyta</taxon>
        <taxon>Embryophyta</taxon>
        <taxon>Tracheophyta</taxon>
        <taxon>Spermatophyta</taxon>
        <taxon>Magnoliopsida</taxon>
        <taxon>eudicotyledons</taxon>
        <taxon>Gunneridae</taxon>
        <taxon>Pentapetalae</taxon>
        <taxon>rosids</taxon>
        <taxon>fabids</taxon>
        <taxon>Malpighiales</taxon>
        <taxon>Euphorbiaceae</taxon>
        <taxon>Crotonoideae</taxon>
        <taxon>Micrandreae</taxon>
        <taxon>Hevea</taxon>
    </lineage>
</organism>
<comment type="caution">
    <text evidence="7">The sequence shown here is derived from an EMBL/GenBank/DDBJ whole genome shotgun (WGS) entry which is preliminary data.</text>
</comment>
<evidence type="ECO:0000259" key="6">
    <source>
        <dbReference type="PROSITE" id="PS50090"/>
    </source>
</evidence>
<evidence type="ECO:0000256" key="3">
    <source>
        <dbReference type="ARBA" id="ARBA00022806"/>
    </source>
</evidence>
<dbReference type="GO" id="GO:0004386">
    <property type="term" value="F:helicase activity"/>
    <property type="evidence" value="ECO:0007669"/>
    <property type="project" value="UniProtKB-KW"/>
</dbReference>
<keyword evidence="3" id="KW-0347">Helicase</keyword>
<evidence type="ECO:0000256" key="4">
    <source>
        <dbReference type="ARBA" id="ARBA00022840"/>
    </source>
</evidence>
<evidence type="ECO:0000313" key="8">
    <source>
        <dbReference type="Proteomes" id="UP000467840"/>
    </source>
</evidence>
<evidence type="ECO:0000256" key="5">
    <source>
        <dbReference type="SAM" id="MobiDB-lite"/>
    </source>
</evidence>
<protein>
    <recommendedName>
        <fullName evidence="6">Myb-like domain-containing protein</fullName>
    </recommendedName>
</protein>
<reference evidence="7 8" key="1">
    <citation type="journal article" date="2020" name="Mol. Plant">
        <title>The Chromosome-Based Rubber Tree Genome Provides New Insights into Spurge Genome Evolution and Rubber Biosynthesis.</title>
        <authorList>
            <person name="Liu J."/>
            <person name="Shi C."/>
            <person name="Shi C.C."/>
            <person name="Li W."/>
            <person name="Zhang Q.J."/>
            <person name="Zhang Y."/>
            <person name="Li K."/>
            <person name="Lu H.F."/>
            <person name="Shi C."/>
            <person name="Zhu S.T."/>
            <person name="Xiao Z.Y."/>
            <person name="Nan H."/>
            <person name="Yue Y."/>
            <person name="Zhu X.G."/>
            <person name="Wu Y."/>
            <person name="Hong X.N."/>
            <person name="Fan G.Y."/>
            <person name="Tong Y."/>
            <person name="Zhang D."/>
            <person name="Mao C.L."/>
            <person name="Liu Y.L."/>
            <person name="Hao S.J."/>
            <person name="Liu W.Q."/>
            <person name="Lv M.Q."/>
            <person name="Zhang H.B."/>
            <person name="Liu Y."/>
            <person name="Hu-Tang G.R."/>
            <person name="Wang J.P."/>
            <person name="Wang J.H."/>
            <person name="Sun Y.H."/>
            <person name="Ni S.B."/>
            <person name="Chen W.B."/>
            <person name="Zhang X.C."/>
            <person name="Jiao Y.N."/>
            <person name="Eichler E.E."/>
            <person name="Li G.H."/>
            <person name="Liu X."/>
            <person name="Gao L.Z."/>
        </authorList>
    </citation>
    <scope>NUCLEOTIDE SEQUENCE [LARGE SCALE GENOMIC DNA]</scope>
    <source>
        <strain evidence="8">cv. GT1</strain>
        <tissue evidence="7">Leaf</tissue>
    </source>
</reference>
<evidence type="ECO:0000256" key="1">
    <source>
        <dbReference type="ARBA" id="ARBA00004123"/>
    </source>
</evidence>
<evidence type="ECO:0000313" key="7">
    <source>
        <dbReference type="EMBL" id="KAF2286312.1"/>
    </source>
</evidence>
<dbReference type="AlphaFoldDB" id="A0A6A6KBS7"/>
<dbReference type="Gene3D" id="1.10.10.60">
    <property type="entry name" value="Homeodomain-like"/>
    <property type="match status" value="1"/>
</dbReference>
<proteinExistence type="predicted"/>
<dbReference type="PROSITE" id="PS50090">
    <property type="entry name" value="MYB_LIKE"/>
    <property type="match status" value="1"/>
</dbReference>
<keyword evidence="4" id="KW-0067">ATP-binding</keyword>
<keyword evidence="2" id="KW-0547">Nucleotide-binding</keyword>
<dbReference type="InterPro" id="IPR001005">
    <property type="entry name" value="SANT/Myb"/>
</dbReference>
<dbReference type="GO" id="GO:0042393">
    <property type="term" value="F:histone binding"/>
    <property type="evidence" value="ECO:0007669"/>
    <property type="project" value="TreeGrafter"/>
</dbReference>
<dbReference type="GO" id="GO:0016887">
    <property type="term" value="F:ATP hydrolysis activity"/>
    <property type="evidence" value="ECO:0007669"/>
    <property type="project" value="TreeGrafter"/>
</dbReference>
<dbReference type="EMBL" id="JAAGAX010000017">
    <property type="protein sequence ID" value="KAF2286312.1"/>
    <property type="molecule type" value="Genomic_DNA"/>
</dbReference>
<dbReference type="PANTHER" id="PTHR45685:SF1">
    <property type="entry name" value="HELICASE SRCAP"/>
    <property type="match status" value="1"/>
</dbReference>
<gene>
    <name evidence="7" type="ORF">GH714_013748</name>
</gene>